<accession>R8BCY1</accession>
<dbReference type="KEGG" id="tmn:UCRPA7_7276"/>
<dbReference type="AlphaFoldDB" id="R8BCY1"/>
<evidence type="ECO:0000313" key="7">
    <source>
        <dbReference type="EMBL" id="EON97169.1"/>
    </source>
</evidence>
<dbReference type="RefSeq" id="XP_007917999.1">
    <property type="nucleotide sequence ID" value="XM_007919808.1"/>
</dbReference>
<evidence type="ECO:0000256" key="3">
    <source>
        <dbReference type="ARBA" id="ARBA00023015"/>
    </source>
</evidence>
<sequence length="385" mass="43900">MLISMSNASSMVRSAILAFSNLLLHRQEAPWLAYPQHHYEHALTELIASGDLESVTSYTVLREHLLATLFFLSYVDILEDRVKNAHVNLKRAYEIFRQGDKRGFRPVEIRLLSWIRLLDARAVSAGGEGLFLMDNAEHLLVQPSPASVEEVDHEGGTDEVRESDIEDVLFQVLYHPGIVFFQKVQSFMGRISKIDPWHRSRGTVEDETEVMNIASKILKDLKKLHDDRPALMDHAVAGRLTAPHVSETLAFSITRAFRTYLSNYHASKVHLHRVAYKHLPLTRETTEALTQIRHLTRLMVEGLDHEAALPVSQLWPLLMLGSEEKDLAEREWIKEQILRMEKVATNARITAQVLEEVQARQDTSGARVDIRSVMHAIFDSCFAIM</sequence>
<evidence type="ECO:0000256" key="5">
    <source>
        <dbReference type="ARBA" id="ARBA00023163"/>
    </source>
</evidence>
<keyword evidence="8" id="KW-1185">Reference proteome</keyword>
<keyword evidence="5" id="KW-0804">Transcription</keyword>
<gene>
    <name evidence="7" type="ORF">UCRPA7_7276</name>
</gene>
<keyword evidence="2" id="KW-0862">Zinc</keyword>
<reference evidence="8" key="1">
    <citation type="journal article" date="2013" name="Genome Announc.">
        <title>Draft genome sequence of the ascomycete Phaeoacremonium aleophilum strain UCR-PA7, a causal agent of the esca disease complex in grapevines.</title>
        <authorList>
            <person name="Blanco-Ulate B."/>
            <person name="Rolshausen P."/>
            <person name="Cantu D."/>
        </authorList>
    </citation>
    <scope>NUCLEOTIDE SEQUENCE [LARGE SCALE GENOMIC DNA]</scope>
    <source>
        <strain evidence="8">UCR-PA7</strain>
    </source>
</reference>
<dbReference type="GO" id="GO:0045944">
    <property type="term" value="P:positive regulation of transcription by RNA polymerase II"/>
    <property type="evidence" value="ECO:0007669"/>
    <property type="project" value="TreeGrafter"/>
</dbReference>
<dbReference type="GO" id="GO:0003700">
    <property type="term" value="F:DNA-binding transcription factor activity"/>
    <property type="evidence" value="ECO:0007669"/>
    <property type="project" value="TreeGrafter"/>
</dbReference>
<keyword evidence="6" id="KW-0539">Nucleus</keyword>
<dbReference type="GO" id="GO:0005634">
    <property type="term" value="C:nucleus"/>
    <property type="evidence" value="ECO:0007669"/>
    <property type="project" value="UniProtKB-SubCell"/>
</dbReference>
<protein>
    <submittedName>
        <fullName evidence="7">Putative c6 finger domain protein</fullName>
    </submittedName>
</protein>
<dbReference type="GeneID" id="19328019"/>
<organism evidence="7 8">
    <name type="scientific">Phaeoacremonium minimum (strain UCR-PA7)</name>
    <name type="common">Esca disease fungus</name>
    <name type="synonym">Togninia minima</name>
    <dbReference type="NCBI Taxonomy" id="1286976"/>
    <lineage>
        <taxon>Eukaryota</taxon>
        <taxon>Fungi</taxon>
        <taxon>Dikarya</taxon>
        <taxon>Ascomycota</taxon>
        <taxon>Pezizomycotina</taxon>
        <taxon>Sordariomycetes</taxon>
        <taxon>Sordariomycetidae</taxon>
        <taxon>Togniniales</taxon>
        <taxon>Togniniaceae</taxon>
        <taxon>Phaeoacremonium</taxon>
    </lineage>
</organism>
<name>R8BCY1_PHAM7</name>
<keyword evidence="3" id="KW-0805">Transcription regulation</keyword>
<evidence type="ECO:0000313" key="8">
    <source>
        <dbReference type="Proteomes" id="UP000014074"/>
    </source>
</evidence>
<dbReference type="GO" id="GO:0000976">
    <property type="term" value="F:transcription cis-regulatory region binding"/>
    <property type="evidence" value="ECO:0007669"/>
    <property type="project" value="TreeGrafter"/>
</dbReference>
<dbReference type="PANTHER" id="PTHR37534">
    <property type="entry name" value="TRANSCRIPTIONAL ACTIVATOR PROTEIN UGA3"/>
    <property type="match status" value="1"/>
</dbReference>
<dbReference type="eggNOG" id="ENOG502RXEV">
    <property type="taxonomic scope" value="Eukaryota"/>
</dbReference>
<evidence type="ECO:0000256" key="2">
    <source>
        <dbReference type="ARBA" id="ARBA00022833"/>
    </source>
</evidence>
<dbReference type="PANTHER" id="PTHR37534:SF49">
    <property type="entry name" value="LYSINE BIOSYNTHESIS REGULATORY PROTEIN LYS14"/>
    <property type="match status" value="1"/>
</dbReference>
<dbReference type="OrthoDB" id="648861at2759"/>
<dbReference type="HOGENOM" id="CLU_014019_1_0_1"/>
<dbReference type="Pfam" id="PF11951">
    <property type="entry name" value="Fungal_trans_2"/>
    <property type="match status" value="1"/>
</dbReference>
<evidence type="ECO:0000256" key="1">
    <source>
        <dbReference type="ARBA" id="ARBA00004123"/>
    </source>
</evidence>
<keyword evidence="4" id="KW-0238">DNA-binding</keyword>
<proteinExistence type="predicted"/>
<dbReference type="EMBL" id="KB933277">
    <property type="protein sequence ID" value="EON97169.1"/>
    <property type="molecule type" value="Genomic_DNA"/>
</dbReference>
<dbReference type="InterPro" id="IPR021858">
    <property type="entry name" value="Fun_TF"/>
</dbReference>
<evidence type="ECO:0000256" key="4">
    <source>
        <dbReference type="ARBA" id="ARBA00023125"/>
    </source>
</evidence>
<evidence type="ECO:0000256" key="6">
    <source>
        <dbReference type="ARBA" id="ARBA00023242"/>
    </source>
</evidence>
<comment type="subcellular location">
    <subcellularLocation>
        <location evidence="1">Nucleus</location>
    </subcellularLocation>
</comment>
<dbReference type="Proteomes" id="UP000014074">
    <property type="component" value="Unassembled WGS sequence"/>
</dbReference>